<dbReference type="SUPFAM" id="SSF52172">
    <property type="entry name" value="CheY-like"/>
    <property type="match status" value="1"/>
</dbReference>
<dbReference type="PANTHER" id="PTHR44520:SF2">
    <property type="entry name" value="RESPONSE REGULATOR RCP1"/>
    <property type="match status" value="1"/>
</dbReference>
<name>A0ABW5JC17_9BACT</name>
<dbReference type="EMBL" id="JBHULC010000027">
    <property type="protein sequence ID" value="MFD2523089.1"/>
    <property type="molecule type" value="Genomic_DNA"/>
</dbReference>
<evidence type="ECO:0000313" key="4">
    <source>
        <dbReference type="Proteomes" id="UP001597510"/>
    </source>
</evidence>
<evidence type="ECO:0000259" key="2">
    <source>
        <dbReference type="PROSITE" id="PS50110"/>
    </source>
</evidence>
<comment type="caution">
    <text evidence="3">The sequence shown here is derived from an EMBL/GenBank/DDBJ whole genome shotgun (WGS) entry which is preliminary data.</text>
</comment>
<dbReference type="InterPro" id="IPR052893">
    <property type="entry name" value="TCS_response_regulator"/>
</dbReference>
<sequence>MTSRPILLIEDDFDDKVFLEEVFSELNVQNPLVWFETCNEAKKFILTSNEQMFIILCDINMPGKSGIEFKREIDASMELREKSIPFIFYTTTANQDYVNEAYRKLTVQGFFQKSHDFEKTKQDIKLIMDYWSSCIHPNSKAL</sequence>
<reference evidence="4" key="1">
    <citation type="journal article" date="2019" name="Int. J. Syst. Evol. Microbiol.">
        <title>The Global Catalogue of Microorganisms (GCM) 10K type strain sequencing project: providing services to taxonomists for standard genome sequencing and annotation.</title>
        <authorList>
            <consortium name="The Broad Institute Genomics Platform"/>
            <consortium name="The Broad Institute Genome Sequencing Center for Infectious Disease"/>
            <person name="Wu L."/>
            <person name="Ma J."/>
        </authorList>
    </citation>
    <scope>NUCLEOTIDE SEQUENCE [LARGE SCALE GENOMIC DNA]</scope>
    <source>
        <strain evidence="4">KCTC 52344</strain>
    </source>
</reference>
<evidence type="ECO:0000256" key="1">
    <source>
        <dbReference type="PROSITE-ProRule" id="PRU00169"/>
    </source>
</evidence>
<dbReference type="InterPro" id="IPR001789">
    <property type="entry name" value="Sig_transdc_resp-reg_receiver"/>
</dbReference>
<dbReference type="PANTHER" id="PTHR44520">
    <property type="entry name" value="RESPONSE REGULATOR RCP1-RELATED"/>
    <property type="match status" value="1"/>
</dbReference>
<dbReference type="PROSITE" id="PS50110">
    <property type="entry name" value="RESPONSE_REGULATORY"/>
    <property type="match status" value="1"/>
</dbReference>
<feature type="modified residue" description="4-aspartylphosphate" evidence="1">
    <location>
        <position position="58"/>
    </location>
</feature>
<keyword evidence="1" id="KW-0597">Phosphoprotein</keyword>
<dbReference type="Gene3D" id="3.40.50.2300">
    <property type="match status" value="1"/>
</dbReference>
<protein>
    <submittedName>
        <fullName evidence="3">Response regulator</fullName>
    </submittedName>
</protein>
<accession>A0ABW5JC17</accession>
<keyword evidence="4" id="KW-1185">Reference proteome</keyword>
<dbReference type="InterPro" id="IPR011006">
    <property type="entry name" value="CheY-like_superfamily"/>
</dbReference>
<dbReference type="Pfam" id="PF00072">
    <property type="entry name" value="Response_reg"/>
    <property type="match status" value="1"/>
</dbReference>
<evidence type="ECO:0000313" key="3">
    <source>
        <dbReference type="EMBL" id="MFD2523089.1"/>
    </source>
</evidence>
<dbReference type="SMART" id="SM00448">
    <property type="entry name" value="REC"/>
    <property type="match status" value="1"/>
</dbReference>
<gene>
    <name evidence="3" type="ORF">ACFSR2_19485</name>
</gene>
<organism evidence="3 4">
    <name type="scientific">Emticicia soli</name>
    <dbReference type="NCBI Taxonomy" id="2027878"/>
    <lineage>
        <taxon>Bacteria</taxon>
        <taxon>Pseudomonadati</taxon>
        <taxon>Bacteroidota</taxon>
        <taxon>Cytophagia</taxon>
        <taxon>Cytophagales</taxon>
        <taxon>Leadbetterellaceae</taxon>
        <taxon>Emticicia</taxon>
    </lineage>
</organism>
<proteinExistence type="predicted"/>
<dbReference type="Proteomes" id="UP001597510">
    <property type="component" value="Unassembled WGS sequence"/>
</dbReference>
<feature type="domain" description="Response regulatory" evidence="2">
    <location>
        <begin position="5"/>
        <end position="128"/>
    </location>
</feature>
<dbReference type="RefSeq" id="WP_340239383.1">
    <property type="nucleotide sequence ID" value="NZ_JBBEWC010000012.1"/>
</dbReference>